<dbReference type="HAMAP" id="MF_00523">
    <property type="entry name" value="LpxD"/>
    <property type="match status" value="1"/>
</dbReference>
<evidence type="ECO:0000313" key="11">
    <source>
        <dbReference type="Proteomes" id="UP000830835"/>
    </source>
</evidence>
<comment type="caution">
    <text evidence="10">The sequence shown here is derived from an EMBL/GenBank/DDBJ whole genome shotgun (WGS) entry which is preliminary data.</text>
</comment>
<accession>A0ABT0CCK6</accession>
<evidence type="ECO:0000256" key="1">
    <source>
        <dbReference type="ARBA" id="ARBA00022516"/>
    </source>
</evidence>
<dbReference type="InterPro" id="IPR018357">
    <property type="entry name" value="Hexapep_transf_CS"/>
</dbReference>
<dbReference type="EC" id="2.3.1.191" evidence="7"/>
<dbReference type="Pfam" id="PF04613">
    <property type="entry name" value="LpxD"/>
    <property type="match status" value="1"/>
</dbReference>
<keyword evidence="3 7" id="KW-0808">Transferase</keyword>
<keyword evidence="1 7" id="KW-0444">Lipid biosynthesis</keyword>
<dbReference type="CDD" id="cd03352">
    <property type="entry name" value="LbH_LpxD"/>
    <property type="match status" value="1"/>
</dbReference>
<evidence type="ECO:0000256" key="2">
    <source>
        <dbReference type="ARBA" id="ARBA00022556"/>
    </source>
</evidence>
<keyword evidence="6 7" id="KW-0012">Acyltransferase</keyword>
<dbReference type="PANTHER" id="PTHR43378">
    <property type="entry name" value="UDP-3-O-ACYLGLUCOSAMINE N-ACYLTRANSFERASE"/>
    <property type="match status" value="1"/>
</dbReference>
<dbReference type="RefSeq" id="WP_244350975.1">
    <property type="nucleotide sequence ID" value="NZ_JAFIRA010000030.1"/>
</dbReference>
<feature type="coiled-coil region" evidence="8">
    <location>
        <begin position="320"/>
        <end position="347"/>
    </location>
</feature>
<dbReference type="NCBIfam" id="NF002060">
    <property type="entry name" value="PRK00892.1"/>
    <property type="match status" value="1"/>
</dbReference>
<evidence type="ECO:0000259" key="9">
    <source>
        <dbReference type="Pfam" id="PF04613"/>
    </source>
</evidence>
<feature type="domain" description="UDP-3-O-[3-hydroxymyristoyl] glucosamine N-acyltransferase non-repeat region" evidence="9">
    <location>
        <begin position="20"/>
        <end position="86"/>
    </location>
</feature>
<dbReference type="InterPro" id="IPR007691">
    <property type="entry name" value="LpxD"/>
</dbReference>
<keyword evidence="11" id="KW-1185">Reference proteome</keyword>
<protein>
    <recommendedName>
        <fullName evidence="7">UDP-3-O-acylglucosamine N-acyltransferase</fullName>
        <ecNumber evidence="7">2.3.1.191</ecNumber>
    </recommendedName>
</protein>
<dbReference type="Proteomes" id="UP000830835">
    <property type="component" value="Unassembled WGS sequence"/>
</dbReference>
<evidence type="ECO:0000313" key="10">
    <source>
        <dbReference type="EMBL" id="MCJ2543527.1"/>
    </source>
</evidence>
<dbReference type="GO" id="GO:0103118">
    <property type="term" value="F:UDP-3-O-[(3R)-3-hydroxyacyl]-glucosamine N-acyltransferase activity"/>
    <property type="evidence" value="ECO:0007669"/>
    <property type="project" value="UniProtKB-EC"/>
</dbReference>
<feature type="active site" description="Proton acceptor" evidence="7">
    <location>
        <position position="237"/>
    </location>
</feature>
<comment type="similarity">
    <text evidence="7">Belongs to the transferase hexapeptide repeat family. LpxD subfamily.</text>
</comment>
<comment type="catalytic activity">
    <reaction evidence="7">
        <text>a UDP-3-O-[(3R)-3-hydroxyacyl]-alpha-D-glucosamine + a (3R)-hydroxyacyl-[ACP] = a UDP-2-N,3-O-bis[(3R)-3-hydroxyacyl]-alpha-D-glucosamine + holo-[ACP] + H(+)</text>
        <dbReference type="Rhea" id="RHEA:53836"/>
        <dbReference type="Rhea" id="RHEA-COMP:9685"/>
        <dbReference type="Rhea" id="RHEA-COMP:9945"/>
        <dbReference type="ChEBI" id="CHEBI:15378"/>
        <dbReference type="ChEBI" id="CHEBI:64479"/>
        <dbReference type="ChEBI" id="CHEBI:78827"/>
        <dbReference type="ChEBI" id="CHEBI:137740"/>
        <dbReference type="ChEBI" id="CHEBI:137748"/>
        <dbReference type="EC" id="2.3.1.191"/>
    </reaction>
</comment>
<dbReference type="InterPro" id="IPR011004">
    <property type="entry name" value="Trimer_LpxA-like_sf"/>
</dbReference>
<comment type="pathway">
    <text evidence="7">Bacterial outer membrane biogenesis; LPS lipid A biosynthesis.</text>
</comment>
<evidence type="ECO:0000256" key="6">
    <source>
        <dbReference type="ARBA" id="ARBA00023315"/>
    </source>
</evidence>
<dbReference type="PROSITE" id="PS00101">
    <property type="entry name" value="HEXAPEP_TRANSFERASES"/>
    <property type="match status" value="1"/>
</dbReference>
<sequence>MQLQEIAQKLGCTYEGDPHLEIHGVASLAEAQVGELSFVSEARYLPLLEQTQASAVIVAESTPLPRPLPCLRGRDPRLLFAQAIELFYQPYRAPAGIHPTAVIDESVQLGEGVAIGANVVVMAGAKIGDHTQIHANVTIYPQVQIGSRCQLFANCVIHERTEIGDDCLIHSGAVIGDDGFGHIPLADGSWRRMLQAGRVVLEDGVDVGSNTTIDRAAVGETRIGRGSKIDNLVQIGHGVKTGPDCVIIAQVGLAGGTKLGHHVILAGQSGLAGHLEIGDGVRVAAQTGVTSDIPAGQTVAGYPHQPVSEWRKSMAALRHLPDLQRSLRKLQARVAELEDRLGLDRDLKQDP</sequence>
<evidence type="ECO:0000256" key="4">
    <source>
        <dbReference type="ARBA" id="ARBA00022737"/>
    </source>
</evidence>
<keyword evidence="8" id="KW-0175">Coiled coil</keyword>
<proteinExistence type="inferred from homology"/>
<evidence type="ECO:0000256" key="7">
    <source>
        <dbReference type="HAMAP-Rule" id="MF_00523"/>
    </source>
</evidence>
<keyword evidence="2 7" id="KW-0441">Lipid A biosynthesis</keyword>
<organism evidence="10 11">
    <name type="scientific">Thermostichus vulcanus str. 'Rupite'</name>
    <dbReference type="NCBI Taxonomy" id="2813851"/>
    <lineage>
        <taxon>Bacteria</taxon>
        <taxon>Bacillati</taxon>
        <taxon>Cyanobacteriota</taxon>
        <taxon>Cyanophyceae</taxon>
        <taxon>Thermostichales</taxon>
        <taxon>Thermostichaceae</taxon>
        <taxon>Thermostichus</taxon>
    </lineage>
</organism>
<dbReference type="PANTHER" id="PTHR43378:SF2">
    <property type="entry name" value="UDP-3-O-ACYLGLUCOSAMINE N-ACYLTRANSFERASE 1, MITOCHONDRIAL-RELATED"/>
    <property type="match status" value="1"/>
</dbReference>
<keyword evidence="4 7" id="KW-0677">Repeat</keyword>
<evidence type="ECO:0000256" key="5">
    <source>
        <dbReference type="ARBA" id="ARBA00023098"/>
    </source>
</evidence>
<dbReference type="Gene3D" id="2.160.10.10">
    <property type="entry name" value="Hexapeptide repeat proteins"/>
    <property type="match status" value="1"/>
</dbReference>
<dbReference type="Gene3D" id="3.40.1390.10">
    <property type="entry name" value="MurE/MurF, N-terminal domain"/>
    <property type="match status" value="1"/>
</dbReference>
<keyword evidence="5 7" id="KW-0443">Lipid metabolism</keyword>
<comment type="subunit">
    <text evidence="7">Homotrimer.</text>
</comment>
<gene>
    <name evidence="7 10" type="primary">lpxD</name>
    <name evidence="10" type="ORF">JX360_11505</name>
</gene>
<dbReference type="Pfam" id="PF00132">
    <property type="entry name" value="Hexapep"/>
    <property type="match status" value="2"/>
</dbReference>
<dbReference type="SUPFAM" id="SSF51161">
    <property type="entry name" value="Trimeric LpxA-like enzymes"/>
    <property type="match status" value="1"/>
</dbReference>
<dbReference type="InterPro" id="IPR020573">
    <property type="entry name" value="UDP_GlcNAc_AcTrfase_non-rep"/>
</dbReference>
<reference evidence="10" key="1">
    <citation type="submission" date="2021-02" db="EMBL/GenBank/DDBJ databases">
        <title>The CRISPR/cas machinery reduction and long-range gene transfer in the hot spring cyanobacterium Synechococcus.</title>
        <authorList>
            <person name="Dvorak P."/>
            <person name="Jahodarova E."/>
            <person name="Hasler P."/>
            <person name="Poulickova A."/>
        </authorList>
    </citation>
    <scope>NUCLEOTIDE SEQUENCE</scope>
    <source>
        <strain evidence="10">Rupite</strain>
    </source>
</reference>
<dbReference type="InterPro" id="IPR001451">
    <property type="entry name" value="Hexapep"/>
</dbReference>
<comment type="function">
    <text evidence="7">Catalyzes the N-acylation of UDP-3-O-acylglucosamine using 3-hydroxyacyl-ACP as the acyl donor. Is involved in the biosynthesis of lipid A, a phosphorylated glycolipid that anchors the lipopolysaccharide to the outer membrane of the cell.</text>
</comment>
<evidence type="ECO:0000256" key="3">
    <source>
        <dbReference type="ARBA" id="ARBA00022679"/>
    </source>
</evidence>
<evidence type="ECO:0000256" key="8">
    <source>
        <dbReference type="SAM" id="Coils"/>
    </source>
</evidence>
<name>A0ABT0CCK6_THEVL</name>
<dbReference type="NCBIfam" id="TIGR01853">
    <property type="entry name" value="lipid_A_lpxD"/>
    <property type="match status" value="1"/>
</dbReference>
<dbReference type="EMBL" id="JAFIRA010000030">
    <property type="protein sequence ID" value="MCJ2543527.1"/>
    <property type="molecule type" value="Genomic_DNA"/>
</dbReference>